<proteinExistence type="predicted"/>
<evidence type="ECO:0000313" key="4">
    <source>
        <dbReference type="Proteomes" id="UP000830583"/>
    </source>
</evidence>
<reference evidence="3" key="1">
    <citation type="submission" date="2022-04" db="EMBL/GenBank/DDBJ databases">
        <title>Consumption of N2O by Flavobacterium azooxidireducens sp. nov. isolated from Decomposing Leaf Litter of Phragmites australis (Cav.).</title>
        <authorList>
            <person name="Behrendt U."/>
            <person name="Spanner T."/>
            <person name="Augustin J."/>
            <person name="Horn M.A."/>
            <person name="Kolb S."/>
            <person name="Ulrich A."/>
        </authorList>
    </citation>
    <scope>NUCLEOTIDE SEQUENCE</scope>
    <source>
        <strain evidence="3">IGB 4-14</strain>
    </source>
</reference>
<feature type="signal peptide" evidence="2">
    <location>
        <begin position="1"/>
        <end position="18"/>
    </location>
</feature>
<feature type="region of interest" description="Disordered" evidence="1">
    <location>
        <begin position="22"/>
        <end position="45"/>
    </location>
</feature>
<evidence type="ECO:0000256" key="1">
    <source>
        <dbReference type="SAM" id="MobiDB-lite"/>
    </source>
</evidence>
<sequence length="57" mass="5853">MKTLFALLGLFMFASVSSTDLTTSATSKNDQPMLTESGDGGANTGTVAGSRKVLVIL</sequence>
<feature type="chain" id="PRO_5046761149" evidence="2">
    <location>
        <begin position="19"/>
        <end position="57"/>
    </location>
</feature>
<feature type="compositionally biased region" description="Polar residues" evidence="1">
    <location>
        <begin position="22"/>
        <end position="34"/>
    </location>
</feature>
<keyword evidence="2" id="KW-0732">Signal</keyword>
<organism evidence="3 4">
    <name type="scientific">Flavobacterium azooxidireducens</name>
    <dbReference type="NCBI Taxonomy" id="1871076"/>
    <lineage>
        <taxon>Bacteria</taxon>
        <taxon>Pseudomonadati</taxon>
        <taxon>Bacteroidota</taxon>
        <taxon>Flavobacteriia</taxon>
        <taxon>Flavobacteriales</taxon>
        <taxon>Flavobacteriaceae</taxon>
        <taxon>Flavobacterium</taxon>
    </lineage>
</organism>
<protein>
    <submittedName>
        <fullName evidence="3">Uncharacterized protein</fullName>
    </submittedName>
</protein>
<keyword evidence="4" id="KW-1185">Reference proteome</keyword>
<dbReference type="Proteomes" id="UP000830583">
    <property type="component" value="Chromosome"/>
</dbReference>
<evidence type="ECO:0000313" key="3">
    <source>
        <dbReference type="EMBL" id="UPQ80275.1"/>
    </source>
</evidence>
<gene>
    <name evidence="3" type="ORF">M0M57_05420</name>
</gene>
<evidence type="ECO:0000256" key="2">
    <source>
        <dbReference type="SAM" id="SignalP"/>
    </source>
</evidence>
<accession>A0ABY4KLI8</accession>
<dbReference type="EMBL" id="CP096205">
    <property type="protein sequence ID" value="UPQ80275.1"/>
    <property type="molecule type" value="Genomic_DNA"/>
</dbReference>
<name>A0ABY4KLI8_9FLAO</name>
<dbReference type="RefSeq" id="WP_248436090.1">
    <property type="nucleotide sequence ID" value="NZ_CP096205.1"/>
</dbReference>